<organism evidence="1 2">
    <name type="scientific">Saccharolobus caldissimus</name>
    <dbReference type="NCBI Taxonomy" id="1702097"/>
    <lineage>
        <taxon>Archaea</taxon>
        <taxon>Thermoproteota</taxon>
        <taxon>Thermoprotei</taxon>
        <taxon>Sulfolobales</taxon>
        <taxon>Sulfolobaceae</taxon>
        <taxon>Saccharolobus</taxon>
    </lineage>
</organism>
<keyword evidence="2" id="KW-1185">Reference proteome</keyword>
<sequence length="182" mass="20787">MINLSSTKIAIVLRGPPGSGKSTVISELREFLLKQFSVNCEVEVLDKFDLNIEKPNNRTYVNLRNTISKNPQCILIELGWGDGATSNPKDWIELLEKAGFKIFLFKLTAPKDVIIDRVSRRYNKGIGPPPEMALKIYDWYENNLDFVTFPKKVGLNEVVIDTSMFKVKEIVTYILNIVLHNR</sequence>
<protein>
    <submittedName>
        <fullName evidence="1">Uncharacterized protein</fullName>
    </submittedName>
</protein>
<name>A0AAQ4CNW5_9CREN</name>
<accession>A0AAQ4CNW5</accession>
<dbReference type="KEGG" id="scas:SACC_05130"/>
<gene>
    <name evidence="1" type="ORF">SACC_05130</name>
</gene>
<dbReference type="GeneID" id="68865243"/>
<dbReference type="SUPFAM" id="SSF52540">
    <property type="entry name" value="P-loop containing nucleoside triphosphate hydrolases"/>
    <property type="match status" value="1"/>
</dbReference>
<dbReference type="RefSeq" id="WP_229571487.1">
    <property type="nucleotide sequence ID" value="NZ_AP025226.1"/>
</dbReference>
<evidence type="ECO:0000313" key="2">
    <source>
        <dbReference type="Proteomes" id="UP001319921"/>
    </source>
</evidence>
<dbReference type="AlphaFoldDB" id="A0AAQ4CNW5"/>
<dbReference type="EMBL" id="AP025226">
    <property type="protein sequence ID" value="BDB97496.1"/>
    <property type="molecule type" value="Genomic_DNA"/>
</dbReference>
<proteinExistence type="predicted"/>
<dbReference type="InterPro" id="IPR027417">
    <property type="entry name" value="P-loop_NTPase"/>
</dbReference>
<dbReference type="Gene3D" id="3.40.50.300">
    <property type="entry name" value="P-loop containing nucleotide triphosphate hydrolases"/>
    <property type="match status" value="1"/>
</dbReference>
<dbReference type="Proteomes" id="UP001319921">
    <property type="component" value="Chromosome"/>
</dbReference>
<reference evidence="1 2" key="1">
    <citation type="journal article" date="2022" name="Microbiol. Resour. Announc.">
        <title>Complete Genome Sequence of the Hyperthermophilic and Acidophilic Archaeon Saccharolobus caldissimus Strain HS-3T.</title>
        <authorList>
            <person name="Sakai H.D."/>
            <person name="Kurosawa N."/>
        </authorList>
    </citation>
    <scope>NUCLEOTIDE SEQUENCE [LARGE SCALE GENOMIC DNA]</scope>
    <source>
        <strain evidence="1 2">JCM32116</strain>
    </source>
</reference>
<evidence type="ECO:0000313" key="1">
    <source>
        <dbReference type="EMBL" id="BDB97496.1"/>
    </source>
</evidence>